<feature type="non-terminal residue" evidence="1">
    <location>
        <position position="1"/>
    </location>
</feature>
<accession>A0A2V5GZV4</accession>
<reference evidence="1 2" key="1">
    <citation type="submission" date="2018-02" db="EMBL/GenBank/DDBJ databases">
        <title>The genomes of Aspergillus section Nigri reveals drivers in fungal speciation.</title>
        <authorList>
            <consortium name="DOE Joint Genome Institute"/>
            <person name="Vesth T.C."/>
            <person name="Nybo J."/>
            <person name="Theobald S."/>
            <person name="Brandl J."/>
            <person name="Frisvad J.C."/>
            <person name="Nielsen K.F."/>
            <person name="Lyhne E.K."/>
            <person name="Kogle M.E."/>
            <person name="Kuo A."/>
            <person name="Riley R."/>
            <person name="Clum A."/>
            <person name="Nolan M."/>
            <person name="Lipzen A."/>
            <person name="Salamov A."/>
            <person name="Henrissat B."/>
            <person name="Wiebenga A."/>
            <person name="De vries R.P."/>
            <person name="Grigoriev I.V."/>
            <person name="Mortensen U.H."/>
            <person name="Andersen M.R."/>
            <person name="Baker S.E."/>
        </authorList>
    </citation>
    <scope>NUCLEOTIDE SEQUENCE [LARGE SCALE GENOMIC DNA]</scope>
    <source>
        <strain evidence="1 2">CBS 115571</strain>
    </source>
</reference>
<evidence type="ECO:0000313" key="2">
    <source>
        <dbReference type="Proteomes" id="UP000249829"/>
    </source>
</evidence>
<keyword evidence="2" id="KW-1185">Reference proteome</keyword>
<dbReference type="Gene3D" id="3.30.70.270">
    <property type="match status" value="1"/>
</dbReference>
<dbReference type="InterPro" id="IPR043502">
    <property type="entry name" value="DNA/RNA_pol_sf"/>
</dbReference>
<evidence type="ECO:0008006" key="3">
    <source>
        <dbReference type="Google" id="ProtNLM"/>
    </source>
</evidence>
<dbReference type="Proteomes" id="UP000249829">
    <property type="component" value="Unassembled WGS sequence"/>
</dbReference>
<dbReference type="AlphaFoldDB" id="A0A2V5GZV4"/>
<name>A0A2V5GZV4_ASPV1</name>
<proteinExistence type="predicted"/>
<evidence type="ECO:0000313" key="1">
    <source>
        <dbReference type="EMBL" id="PYI14962.1"/>
    </source>
</evidence>
<sequence length="50" mass="6073">VYINNIVVYSNIFNEHLQYLSTIFTYFKKLNLKLKLKKVYIEFLFIILLG</sequence>
<dbReference type="SUPFAM" id="SSF56672">
    <property type="entry name" value="DNA/RNA polymerases"/>
    <property type="match status" value="1"/>
</dbReference>
<dbReference type="EMBL" id="KZ825199">
    <property type="protein sequence ID" value="PYI14962.1"/>
    <property type="molecule type" value="Genomic_DNA"/>
</dbReference>
<gene>
    <name evidence="1" type="ORF">BO99DRAFT_343781</name>
</gene>
<dbReference type="InterPro" id="IPR043128">
    <property type="entry name" value="Rev_trsase/Diguanyl_cyclase"/>
</dbReference>
<protein>
    <recommendedName>
        <fullName evidence="3">Reverse transcriptase domain-containing protein</fullName>
    </recommendedName>
</protein>
<organism evidence="1 2">
    <name type="scientific">Aspergillus violaceofuscus (strain CBS 115571)</name>
    <dbReference type="NCBI Taxonomy" id="1450538"/>
    <lineage>
        <taxon>Eukaryota</taxon>
        <taxon>Fungi</taxon>
        <taxon>Dikarya</taxon>
        <taxon>Ascomycota</taxon>
        <taxon>Pezizomycotina</taxon>
        <taxon>Eurotiomycetes</taxon>
        <taxon>Eurotiomycetidae</taxon>
        <taxon>Eurotiales</taxon>
        <taxon>Aspergillaceae</taxon>
        <taxon>Aspergillus</taxon>
    </lineage>
</organism>